<comment type="catalytic activity">
    <reaction evidence="10">
        <text>4-CDP-2-C-methyl-D-erythritol + ATP = 4-CDP-2-C-methyl-D-erythritol 2-phosphate + ADP + H(+)</text>
        <dbReference type="Rhea" id="RHEA:18437"/>
        <dbReference type="ChEBI" id="CHEBI:15378"/>
        <dbReference type="ChEBI" id="CHEBI:30616"/>
        <dbReference type="ChEBI" id="CHEBI:57823"/>
        <dbReference type="ChEBI" id="CHEBI:57919"/>
        <dbReference type="ChEBI" id="CHEBI:456216"/>
        <dbReference type="EC" id="2.7.1.148"/>
    </reaction>
</comment>
<dbReference type="Pfam" id="PF08544">
    <property type="entry name" value="GHMP_kinases_C"/>
    <property type="match status" value="1"/>
</dbReference>
<dbReference type="UniPathway" id="UPA00056">
    <property type="reaction ID" value="UER00094"/>
</dbReference>
<proteinExistence type="inferred from homology"/>
<keyword evidence="4 10" id="KW-0808">Transferase</keyword>
<dbReference type="SUPFAM" id="SSF55060">
    <property type="entry name" value="GHMP Kinase, C-terminal domain"/>
    <property type="match status" value="1"/>
</dbReference>
<dbReference type="Pfam" id="PF00288">
    <property type="entry name" value="GHMP_kinases_N"/>
    <property type="match status" value="1"/>
</dbReference>
<evidence type="ECO:0000256" key="2">
    <source>
        <dbReference type="ARBA" id="ARBA00012052"/>
    </source>
</evidence>
<keyword evidence="14" id="KW-1185">Reference proteome</keyword>
<dbReference type="NCBIfam" id="TIGR00154">
    <property type="entry name" value="ispE"/>
    <property type="match status" value="1"/>
</dbReference>
<evidence type="ECO:0000256" key="6">
    <source>
        <dbReference type="ARBA" id="ARBA00022777"/>
    </source>
</evidence>
<feature type="domain" description="GHMP kinase C-terminal" evidence="12">
    <location>
        <begin position="212"/>
        <end position="280"/>
    </location>
</feature>
<keyword evidence="5 10" id="KW-0547">Nucleotide-binding</keyword>
<dbReference type="STRING" id="1333998.M2A_1556"/>
<dbReference type="RefSeq" id="WP_045445347.1">
    <property type="nucleotide sequence ID" value="NZ_BBIO01000006.1"/>
</dbReference>
<comment type="function">
    <text evidence="10">Catalyzes the phosphorylation of the position 2 hydroxy group of 4-diphosphocytidyl-2C-methyl-D-erythritol.</text>
</comment>
<accession>A0A081BAI9</accession>
<comment type="similarity">
    <text evidence="1 10">Belongs to the GHMP kinase family. IspE subfamily.</text>
</comment>
<keyword evidence="7 10" id="KW-0067">ATP-binding</keyword>
<dbReference type="InterPro" id="IPR004424">
    <property type="entry name" value="IspE"/>
</dbReference>
<evidence type="ECO:0000256" key="7">
    <source>
        <dbReference type="ARBA" id="ARBA00022840"/>
    </source>
</evidence>
<sequence length="293" mass="30711">MPAAVPDPAAIEEAAPAKINLTLEILGRRADGYHELASLVVFAEAGDRLWAAPGEGLRLDVEGPFARSLSSEDNLVLKAAKLLQEKAGVNTGAALKLEKNLPVASGIGGGSADAAAALRALNRLWALGLSGDELAGIGTELGADVPVCIESRSAFMTGIGERLSPVTLPEGLNLLLVNCRAPLATGDVFKALGAGAYDGRRQEAPEPFDTFREFADWLAEHDNDLQVPAVSLLPELEDVLGAIRVQPGCHLARMSGSGATCFGLFDDTGRLEKAVARLADARPNWWCRAASVL</sequence>
<dbReference type="PANTHER" id="PTHR43527:SF2">
    <property type="entry name" value="4-DIPHOSPHOCYTIDYL-2-C-METHYL-D-ERYTHRITOL KINASE, CHLOROPLASTIC"/>
    <property type="match status" value="1"/>
</dbReference>
<dbReference type="InterPro" id="IPR020568">
    <property type="entry name" value="Ribosomal_Su5_D2-typ_SF"/>
</dbReference>
<dbReference type="NCBIfam" id="NF011202">
    <property type="entry name" value="PRK14608.1"/>
    <property type="match status" value="1"/>
</dbReference>
<feature type="active site" evidence="10">
    <location>
        <position position="18"/>
    </location>
</feature>
<feature type="active site" evidence="10">
    <location>
        <position position="144"/>
    </location>
</feature>
<dbReference type="GO" id="GO:0005524">
    <property type="term" value="F:ATP binding"/>
    <property type="evidence" value="ECO:0007669"/>
    <property type="project" value="UniProtKB-UniRule"/>
</dbReference>
<evidence type="ECO:0000313" key="13">
    <source>
        <dbReference type="EMBL" id="GAK45057.1"/>
    </source>
</evidence>
<dbReference type="eggNOG" id="COG1947">
    <property type="taxonomic scope" value="Bacteria"/>
</dbReference>
<dbReference type="PANTHER" id="PTHR43527">
    <property type="entry name" value="4-DIPHOSPHOCYTIDYL-2-C-METHYL-D-ERYTHRITOL KINASE, CHLOROPLASTIC"/>
    <property type="match status" value="1"/>
</dbReference>
<organism evidence="13 14">
    <name type="scientific">Tepidicaulis marinus</name>
    <dbReference type="NCBI Taxonomy" id="1333998"/>
    <lineage>
        <taxon>Bacteria</taxon>
        <taxon>Pseudomonadati</taxon>
        <taxon>Pseudomonadota</taxon>
        <taxon>Alphaproteobacteria</taxon>
        <taxon>Hyphomicrobiales</taxon>
        <taxon>Parvibaculaceae</taxon>
        <taxon>Tepidicaulis</taxon>
    </lineage>
</organism>
<evidence type="ECO:0000256" key="3">
    <source>
        <dbReference type="ARBA" id="ARBA00017473"/>
    </source>
</evidence>
<dbReference type="SUPFAM" id="SSF54211">
    <property type="entry name" value="Ribosomal protein S5 domain 2-like"/>
    <property type="match status" value="1"/>
</dbReference>
<dbReference type="InterPro" id="IPR036554">
    <property type="entry name" value="GHMP_kinase_C_sf"/>
</dbReference>
<dbReference type="Gene3D" id="3.30.70.890">
    <property type="entry name" value="GHMP kinase, C-terminal domain"/>
    <property type="match status" value="1"/>
</dbReference>
<dbReference type="InterPro" id="IPR014721">
    <property type="entry name" value="Ribsml_uS5_D2-typ_fold_subgr"/>
</dbReference>
<dbReference type="InterPro" id="IPR013750">
    <property type="entry name" value="GHMP_kinase_C_dom"/>
</dbReference>
<dbReference type="GO" id="GO:0019288">
    <property type="term" value="P:isopentenyl diphosphate biosynthetic process, methylerythritol 4-phosphate pathway"/>
    <property type="evidence" value="ECO:0007669"/>
    <property type="project" value="UniProtKB-UniRule"/>
</dbReference>
<dbReference type="GO" id="GO:0050515">
    <property type="term" value="F:4-(cytidine 5'-diphospho)-2-C-methyl-D-erythritol kinase activity"/>
    <property type="evidence" value="ECO:0007669"/>
    <property type="project" value="UniProtKB-UniRule"/>
</dbReference>
<dbReference type="EC" id="2.7.1.148" evidence="2 10"/>
<dbReference type="GO" id="GO:0016114">
    <property type="term" value="P:terpenoid biosynthetic process"/>
    <property type="evidence" value="ECO:0007669"/>
    <property type="project" value="UniProtKB-UniRule"/>
</dbReference>
<reference evidence="13 14" key="1">
    <citation type="submission" date="2014-07" db="EMBL/GenBank/DDBJ databases">
        <title>Tepidicaulis marinum gen. nov., sp. nov., a novel marine bacterium denitrifying nitrate to nitrous oxide strictly under microaerobic conditions.</title>
        <authorList>
            <person name="Takeuchi M."/>
            <person name="Yamagishi T."/>
            <person name="Kamagata Y."/>
            <person name="Oshima K."/>
            <person name="Hattori M."/>
            <person name="Katayama T."/>
            <person name="Hanada S."/>
            <person name="Tamaki H."/>
            <person name="Marumo K."/>
            <person name="Maeda H."/>
            <person name="Nedachi M."/>
            <person name="Iwasaki W."/>
            <person name="Suwa Y."/>
            <person name="Sakata S."/>
        </authorList>
    </citation>
    <scope>NUCLEOTIDE SEQUENCE [LARGE SCALE GENOMIC DNA]</scope>
    <source>
        <strain evidence="13 14">MA2</strain>
    </source>
</reference>
<name>A0A081BAI9_9HYPH</name>
<dbReference type="EMBL" id="BBIO01000006">
    <property type="protein sequence ID" value="GAK45057.1"/>
    <property type="molecule type" value="Genomic_DNA"/>
</dbReference>
<dbReference type="PIRSF" id="PIRSF010376">
    <property type="entry name" value="IspE"/>
    <property type="match status" value="1"/>
</dbReference>
<dbReference type="HAMAP" id="MF_00061">
    <property type="entry name" value="IspE"/>
    <property type="match status" value="1"/>
</dbReference>
<dbReference type="Proteomes" id="UP000028702">
    <property type="component" value="Unassembled WGS sequence"/>
</dbReference>
<keyword evidence="8 10" id="KW-0414">Isoprene biosynthesis</keyword>
<dbReference type="AlphaFoldDB" id="A0A081BAI9"/>
<evidence type="ECO:0000259" key="11">
    <source>
        <dbReference type="Pfam" id="PF00288"/>
    </source>
</evidence>
<gene>
    <name evidence="10" type="primary">ispE</name>
    <name evidence="13" type="ORF">M2A_1556</name>
</gene>
<evidence type="ECO:0000256" key="9">
    <source>
        <dbReference type="ARBA" id="ARBA00032554"/>
    </source>
</evidence>
<evidence type="ECO:0000256" key="10">
    <source>
        <dbReference type="HAMAP-Rule" id="MF_00061"/>
    </source>
</evidence>
<feature type="domain" description="GHMP kinase N-terminal" evidence="11">
    <location>
        <begin position="74"/>
        <end position="149"/>
    </location>
</feature>
<dbReference type="InterPro" id="IPR006204">
    <property type="entry name" value="GHMP_kinase_N_dom"/>
</dbReference>
<evidence type="ECO:0000256" key="4">
    <source>
        <dbReference type="ARBA" id="ARBA00022679"/>
    </source>
</evidence>
<evidence type="ECO:0000259" key="12">
    <source>
        <dbReference type="Pfam" id="PF08544"/>
    </source>
</evidence>
<evidence type="ECO:0000256" key="8">
    <source>
        <dbReference type="ARBA" id="ARBA00023229"/>
    </source>
</evidence>
<feature type="binding site" evidence="10">
    <location>
        <begin position="102"/>
        <end position="112"/>
    </location>
    <ligand>
        <name>ATP</name>
        <dbReference type="ChEBI" id="CHEBI:30616"/>
    </ligand>
</feature>
<comment type="pathway">
    <text evidence="10">Isoprenoid biosynthesis; isopentenyl diphosphate biosynthesis via DXP pathway; isopentenyl diphosphate from 1-deoxy-D-xylulose 5-phosphate: step 3/6.</text>
</comment>
<dbReference type="Gene3D" id="3.30.230.10">
    <property type="match status" value="1"/>
</dbReference>
<evidence type="ECO:0000313" key="14">
    <source>
        <dbReference type="Proteomes" id="UP000028702"/>
    </source>
</evidence>
<protein>
    <recommendedName>
        <fullName evidence="3 10">4-diphosphocytidyl-2-C-methyl-D-erythritol kinase</fullName>
        <shortName evidence="10">CMK</shortName>
        <ecNumber evidence="2 10">2.7.1.148</ecNumber>
    </recommendedName>
    <alternativeName>
        <fullName evidence="9 10">4-(cytidine-5'-diphospho)-2-C-methyl-D-erythritol kinase</fullName>
    </alternativeName>
</protein>
<evidence type="ECO:0000256" key="5">
    <source>
        <dbReference type="ARBA" id="ARBA00022741"/>
    </source>
</evidence>
<comment type="caution">
    <text evidence="13">The sequence shown here is derived from an EMBL/GenBank/DDBJ whole genome shotgun (WGS) entry which is preliminary data.</text>
</comment>
<keyword evidence="6 10" id="KW-0418">Kinase</keyword>
<evidence type="ECO:0000256" key="1">
    <source>
        <dbReference type="ARBA" id="ARBA00009684"/>
    </source>
</evidence>